<evidence type="ECO:0000256" key="5">
    <source>
        <dbReference type="ARBA" id="ARBA00022984"/>
    </source>
</evidence>
<dbReference type="InterPro" id="IPR056203">
    <property type="entry name" value="Cds6_C"/>
</dbReference>
<comment type="caution">
    <text evidence="9">The sequence shown here is derived from an EMBL/GenBank/DDBJ whole genome shotgun (WGS) entry which is preliminary data.</text>
</comment>
<feature type="domain" description="L,D-TPase catalytic" evidence="8">
    <location>
        <begin position="50"/>
        <end position="180"/>
    </location>
</feature>
<dbReference type="Pfam" id="PF24125">
    <property type="entry name" value="Cds6_C"/>
    <property type="match status" value="1"/>
</dbReference>
<dbReference type="InterPro" id="IPR038063">
    <property type="entry name" value="Transpep_catalytic_dom"/>
</dbReference>
<dbReference type="UniPathway" id="UPA00219"/>
<dbReference type="GO" id="GO:0004180">
    <property type="term" value="F:carboxypeptidase activity"/>
    <property type="evidence" value="ECO:0007669"/>
    <property type="project" value="UniProtKB-ARBA"/>
</dbReference>
<keyword evidence="5 7" id="KW-0573">Peptidoglycan synthesis</keyword>
<reference evidence="9 10" key="1">
    <citation type="submission" date="2019-05" db="EMBL/GenBank/DDBJ databases">
        <title>Arcobacter sp. nov., isolated from sea sediment.</title>
        <authorList>
            <person name="Kim W."/>
        </authorList>
    </citation>
    <scope>NUCLEOTIDE SEQUENCE [LARGE SCALE GENOMIC DNA]</scope>
    <source>
        <strain evidence="9 10">CAU 1517</strain>
    </source>
</reference>
<feature type="active site" description="Proton donor/acceptor" evidence="7">
    <location>
        <position position="141"/>
    </location>
</feature>
<dbReference type="OrthoDB" id="9809748at2"/>
<dbReference type="GO" id="GO:0071555">
    <property type="term" value="P:cell wall organization"/>
    <property type="evidence" value="ECO:0007669"/>
    <property type="project" value="UniProtKB-UniRule"/>
</dbReference>
<dbReference type="InterPro" id="IPR032710">
    <property type="entry name" value="NTF2-like_dom_sf"/>
</dbReference>
<dbReference type="GO" id="GO:0016740">
    <property type="term" value="F:transferase activity"/>
    <property type="evidence" value="ECO:0007669"/>
    <property type="project" value="UniProtKB-KW"/>
</dbReference>
<evidence type="ECO:0000256" key="2">
    <source>
        <dbReference type="ARBA" id="ARBA00005992"/>
    </source>
</evidence>
<dbReference type="SUPFAM" id="SSF141523">
    <property type="entry name" value="L,D-transpeptidase catalytic domain-like"/>
    <property type="match status" value="1"/>
</dbReference>
<dbReference type="GO" id="GO:0008360">
    <property type="term" value="P:regulation of cell shape"/>
    <property type="evidence" value="ECO:0007669"/>
    <property type="project" value="UniProtKB-UniRule"/>
</dbReference>
<keyword evidence="6 7" id="KW-0961">Cell wall biogenesis/degradation</keyword>
<keyword evidence="10" id="KW-1185">Reference proteome</keyword>
<protein>
    <recommendedName>
        <fullName evidence="8">L,D-TPase catalytic domain-containing protein</fullName>
    </recommendedName>
</protein>
<dbReference type="InterPro" id="IPR005490">
    <property type="entry name" value="LD_TPept_cat_dom"/>
</dbReference>
<dbReference type="PROSITE" id="PS52029">
    <property type="entry name" value="LD_TPASE"/>
    <property type="match status" value="1"/>
</dbReference>
<dbReference type="Proteomes" id="UP000308901">
    <property type="component" value="Unassembled WGS sequence"/>
</dbReference>
<keyword evidence="4 7" id="KW-0133">Cell shape</keyword>
<evidence type="ECO:0000259" key="8">
    <source>
        <dbReference type="PROSITE" id="PS52029"/>
    </source>
</evidence>
<dbReference type="Gene3D" id="2.40.440.10">
    <property type="entry name" value="L,D-transpeptidase catalytic domain-like"/>
    <property type="match status" value="1"/>
</dbReference>
<dbReference type="CDD" id="cd16913">
    <property type="entry name" value="YkuD_like"/>
    <property type="match status" value="1"/>
</dbReference>
<proteinExistence type="inferred from homology"/>
<dbReference type="PANTHER" id="PTHR36699:SF1">
    <property type="entry name" value="L,D-TRANSPEPTIDASE YAFK-RELATED"/>
    <property type="match status" value="1"/>
</dbReference>
<organism evidence="9 10">
    <name type="scientific">Arcobacter arenosus</name>
    <dbReference type="NCBI Taxonomy" id="2576037"/>
    <lineage>
        <taxon>Bacteria</taxon>
        <taxon>Pseudomonadati</taxon>
        <taxon>Campylobacterota</taxon>
        <taxon>Epsilonproteobacteria</taxon>
        <taxon>Campylobacterales</taxon>
        <taxon>Arcobacteraceae</taxon>
        <taxon>Arcobacter</taxon>
    </lineage>
</organism>
<comment type="similarity">
    <text evidence="2">Belongs to the YkuD family.</text>
</comment>
<accession>A0A5R8XZB5</accession>
<comment type="pathway">
    <text evidence="1 7">Cell wall biogenesis; peptidoglycan biosynthesis.</text>
</comment>
<dbReference type="PANTHER" id="PTHR36699">
    <property type="entry name" value="LD-TRANSPEPTIDASE"/>
    <property type="match status" value="1"/>
</dbReference>
<evidence type="ECO:0000256" key="1">
    <source>
        <dbReference type="ARBA" id="ARBA00004752"/>
    </source>
</evidence>
<dbReference type="GO" id="GO:0009252">
    <property type="term" value="P:peptidoglycan biosynthetic process"/>
    <property type="evidence" value="ECO:0007669"/>
    <property type="project" value="UniProtKB-UniPathway"/>
</dbReference>
<evidence type="ECO:0000256" key="6">
    <source>
        <dbReference type="ARBA" id="ARBA00023316"/>
    </source>
</evidence>
<dbReference type="EMBL" id="VANU01000005">
    <property type="protein sequence ID" value="TLP37122.1"/>
    <property type="molecule type" value="Genomic_DNA"/>
</dbReference>
<feature type="active site" description="Nucleophile" evidence="7">
    <location>
        <position position="156"/>
    </location>
</feature>
<dbReference type="Pfam" id="PF03734">
    <property type="entry name" value="YkuD"/>
    <property type="match status" value="1"/>
</dbReference>
<gene>
    <name evidence="9" type="ORF">FDK22_11715</name>
</gene>
<dbReference type="SUPFAM" id="SSF54427">
    <property type="entry name" value="NTF2-like"/>
    <property type="match status" value="1"/>
</dbReference>
<sequence length="305" mass="36090">MIADLVDIYRSKGLEAVKIELEKQLTKKEYWNNYLKDKNVDFGYYESKKYLLFTQKDAKEIALYKIGKNNYDLILRDSVIVGEKEGDKQSEGDLRTPTGAYELTKKLTSVDQFYGPLALVTNYPNTFDKTQNKNGHGIWIHGMPLNEEREEFTKGCIALDNPRLEELDESFDYTKSILLISDENLKKVSKEQMSLILASIYKWREAWRESDLEGYLNFYSENFKRHDGMDIKQFKDYKERIFSKKEDKKIEFKNINIVPYPNSLNKQMFKVLMDEDYKTKYYTFNGRKELYIELKDNKIKILAEG</sequence>
<evidence type="ECO:0000313" key="9">
    <source>
        <dbReference type="EMBL" id="TLP37122.1"/>
    </source>
</evidence>
<name>A0A5R8XZB5_9BACT</name>
<evidence type="ECO:0000313" key="10">
    <source>
        <dbReference type="Proteomes" id="UP000308901"/>
    </source>
</evidence>
<evidence type="ECO:0000256" key="3">
    <source>
        <dbReference type="ARBA" id="ARBA00022679"/>
    </source>
</evidence>
<evidence type="ECO:0000256" key="4">
    <source>
        <dbReference type="ARBA" id="ARBA00022960"/>
    </source>
</evidence>
<dbReference type="AlphaFoldDB" id="A0A5R8XZB5"/>
<evidence type="ECO:0000256" key="7">
    <source>
        <dbReference type="PROSITE-ProRule" id="PRU01373"/>
    </source>
</evidence>
<keyword evidence="3" id="KW-0808">Transferase</keyword>